<sequence length="287" mass="32919">MIKRTVRKILGTLGNLTQSEENKQTLSSINNSIIDLNYLQVKQSDPRYSDDKRLLKYGYQVLAQTDEDGIIAEIFNRIGLTNRFFVEFGVGEGIENNTAALLFQNWQGLWIEGEPNCATSLRENLKKFITSGNLKVQESFVTEENIEKILTNQQVPNDLDLLSIDIDSFDYYVWQSITNFHPRVIVIEYNASWGPTIEWVMPRDITPSFTDHTSCFGASLKSFEKLGETNGYVLVGCNITGVNAFFVRKDLVKDMFSQPFTSENHYEPPRYNLNRRVGHPRSFNIFS</sequence>
<protein>
    <recommendedName>
        <fullName evidence="3">Methyltransferase FkbM domain-containing protein</fullName>
    </recommendedName>
</protein>
<dbReference type="EMBL" id="PCSU01000078">
    <property type="protein sequence ID" value="PIP56148.1"/>
    <property type="molecule type" value="Genomic_DNA"/>
</dbReference>
<comment type="caution">
    <text evidence="1">The sequence shown here is derived from an EMBL/GenBank/DDBJ whole genome shotgun (WGS) entry which is preliminary data.</text>
</comment>
<accession>A0A2H0BGN0</accession>
<proteinExistence type="predicted"/>
<evidence type="ECO:0008006" key="3">
    <source>
        <dbReference type="Google" id="ProtNLM"/>
    </source>
</evidence>
<dbReference type="AlphaFoldDB" id="A0A2H0BGN0"/>
<reference evidence="1 2" key="1">
    <citation type="submission" date="2017-09" db="EMBL/GenBank/DDBJ databases">
        <title>Depth-based differentiation of microbial function through sediment-hosted aquifers and enrichment of novel symbionts in the deep terrestrial subsurface.</title>
        <authorList>
            <person name="Probst A.J."/>
            <person name="Ladd B."/>
            <person name="Jarett J.K."/>
            <person name="Geller-Mcgrath D.E."/>
            <person name="Sieber C.M."/>
            <person name="Emerson J.B."/>
            <person name="Anantharaman K."/>
            <person name="Thomas B.C."/>
            <person name="Malmstrom R."/>
            <person name="Stieglmeier M."/>
            <person name="Klingl A."/>
            <person name="Woyke T."/>
            <person name="Ryan C.M."/>
            <person name="Banfield J.F."/>
        </authorList>
    </citation>
    <scope>NUCLEOTIDE SEQUENCE [LARGE SCALE GENOMIC DNA]</scope>
    <source>
        <strain evidence="1">CG22_combo_CG10-13_8_21_14_all_39_12</strain>
    </source>
</reference>
<dbReference type="Proteomes" id="UP000228495">
    <property type="component" value="Unassembled WGS sequence"/>
</dbReference>
<organism evidence="1 2">
    <name type="scientific">candidate division WWE3 bacterium CG22_combo_CG10-13_8_21_14_all_39_12</name>
    <dbReference type="NCBI Taxonomy" id="1975094"/>
    <lineage>
        <taxon>Bacteria</taxon>
        <taxon>Katanobacteria</taxon>
    </lineage>
</organism>
<name>A0A2H0BGN0_UNCKA</name>
<evidence type="ECO:0000313" key="2">
    <source>
        <dbReference type="Proteomes" id="UP000228495"/>
    </source>
</evidence>
<gene>
    <name evidence="1" type="ORF">COX05_04560</name>
</gene>
<evidence type="ECO:0000313" key="1">
    <source>
        <dbReference type="EMBL" id="PIP56148.1"/>
    </source>
</evidence>